<feature type="transmembrane region" description="Helical" evidence="8">
    <location>
        <begin position="335"/>
        <end position="365"/>
    </location>
</feature>
<dbReference type="Proteomes" id="UP000265800">
    <property type="component" value="Unassembled WGS sequence"/>
</dbReference>
<proteinExistence type="inferred from homology"/>
<dbReference type="InterPro" id="IPR002549">
    <property type="entry name" value="AI-2E-like"/>
</dbReference>
<keyword evidence="3" id="KW-0813">Transport</keyword>
<comment type="subcellular location">
    <subcellularLocation>
        <location evidence="1">Cell membrane</location>
        <topology evidence="1">Multi-pass membrane protein</topology>
    </subcellularLocation>
</comment>
<evidence type="ECO:0000256" key="6">
    <source>
        <dbReference type="ARBA" id="ARBA00022989"/>
    </source>
</evidence>
<feature type="transmembrane region" description="Helical" evidence="8">
    <location>
        <begin position="228"/>
        <end position="250"/>
    </location>
</feature>
<feature type="transmembrane region" description="Helical" evidence="8">
    <location>
        <begin position="12"/>
        <end position="34"/>
    </location>
</feature>
<dbReference type="PANTHER" id="PTHR21716">
    <property type="entry name" value="TRANSMEMBRANE PROTEIN"/>
    <property type="match status" value="1"/>
</dbReference>
<comment type="caution">
    <text evidence="9">The sequence shown here is derived from an EMBL/GenBank/DDBJ whole genome shotgun (WGS) entry which is preliminary data.</text>
</comment>
<dbReference type="EMBL" id="QWKZ01000101">
    <property type="protein sequence ID" value="RIH82666.1"/>
    <property type="molecule type" value="Genomic_DNA"/>
</dbReference>
<dbReference type="GO" id="GO:0055085">
    <property type="term" value="P:transmembrane transport"/>
    <property type="evidence" value="ECO:0007669"/>
    <property type="project" value="TreeGrafter"/>
</dbReference>
<dbReference type="GO" id="GO:0005886">
    <property type="term" value="C:plasma membrane"/>
    <property type="evidence" value="ECO:0007669"/>
    <property type="project" value="UniProtKB-SubCell"/>
</dbReference>
<evidence type="ECO:0000313" key="10">
    <source>
        <dbReference type="Proteomes" id="UP000265800"/>
    </source>
</evidence>
<dbReference type="OrthoDB" id="9793390at2"/>
<organism evidence="9 10">
    <name type="scientific">Meiothermus luteus</name>
    <dbReference type="NCBI Taxonomy" id="2026184"/>
    <lineage>
        <taxon>Bacteria</taxon>
        <taxon>Thermotogati</taxon>
        <taxon>Deinococcota</taxon>
        <taxon>Deinococci</taxon>
        <taxon>Thermales</taxon>
        <taxon>Thermaceae</taxon>
        <taxon>Meiothermus</taxon>
    </lineage>
</organism>
<feature type="transmembrane region" description="Helical" evidence="8">
    <location>
        <begin position="270"/>
        <end position="292"/>
    </location>
</feature>
<gene>
    <name evidence="9" type="ORF">Mlute_02414</name>
</gene>
<evidence type="ECO:0000256" key="3">
    <source>
        <dbReference type="ARBA" id="ARBA00022448"/>
    </source>
</evidence>
<evidence type="ECO:0000256" key="2">
    <source>
        <dbReference type="ARBA" id="ARBA00009773"/>
    </source>
</evidence>
<keyword evidence="4" id="KW-1003">Cell membrane</keyword>
<keyword evidence="7 8" id="KW-0472">Membrane</keyword>
<feature type="transmembrane region" description="Helical" evidence="8">
    <location>
        <begin position="167"/>
        <end position="193"/>
    </location>
</feature>
<accession>A0A399EFZ2</accession>
<feature type="transmembrane region" description="Helical" evidence="8">
    <location>
        <begin position="73"/>
        <end position="98"/>
    </location>
</feature>
<dbReference type="AlphaFoldDB" id="A0A399EFZ2"/>
<dbReference type="Pfam" id="PF01594">
    <property type="entry name" value="AI-2E_transport"/>
    <property type="match status" value="1"/>
</dbReference>
<evidence type="ECO:0000256" key="1">
    <source>
        <dbReference type="ARBA" id="ARBA00004651"/>
    </source>
</evidence>
<evidence type="ECO:0000256" key="5">
    <source>
        <dbReference type="ARBA" id="ARBA00022692"/>
    </source>
</evidence>
<name>A0A399EFZ2_9DEIN</name>
<evidence type="ECO:0000256" key="4">
    <source>
        <dbReference type="ARBA" id="ARBA00022475"/>
    </source>
</evidence>
<keyword evidence="10" id="KW-1185">Reference proteome</keyword>
<reference evidence="9 10" key="1">
    <citation type="submission" date="2018-08" db="EMBL/GenBank/DDBJ databases">
        <title>Meiothermus luteus KCTC 52599 genome sequencing project.</title>
        <authorList>
            <person name="Da Costa M.S."/>
            <person name="Albuquerque L."/>
            <person name="Raposo P."/>
            <person name="Froufe H.J.C."/>
            <person name="Barroso C.S."/>
            <person name="Egas C."/>
        </authorList>
    </citation>
    <scope>NUCLEOTIDE SEQUENCE [LARGE SCALE GENOMIC DNA]</scope>
    <source>
        <strain evidence="9 10">KCTC 52599</strain>
    </source>
</reference>
<feature type="transmembrane region" description="Helical" evidence="8">
    <location>
        <begin position="40"/>
        <end position="61"/>
    </location>
</feature>
<sequence>MRETLEWAWQNPWMRFLAYLALMVLGFAVLSWVVNGARGALGIVAAAFVFSYVVSPVVAWFEARGLGRALGVAVVFVGMLLILAFSTVLLASMVGQLAQLAAGLPRLLQPLVSWVQGLPDQIGQVELPPVLLEALTQATLNLQDLLAAFTQLLLQALQGVLARGGNLLGFFSFLLGGAFQLLTVITLSIYLLYDLPRVGAAIFKVIPEPFQPTAKELARKADLAFGGYVRGTILGAVANGWVVALAMYLSFGAFQGFGLEVLTQATVLGFLAFVFSFVPVLGVIISAIPALVLALPLGWLAFGVVAFALWLCNQISGFIWPIIMGRTTSLHPVTGIAAVLIGASLMGLGGALLAVPLTAFLKLLYTDYYLRSRFYREG</sequence>
<evidence type="ECO:0000313" key="9">
    <source>
        <dbReference type="EMBL" id="RIH82666.1"/>
    </source>
</evidence>
<comment type="similarity">
    <text evidence="2">Belongs to the autoinducer-2 exporter (AI-2E) (TC 2.A.86) family.</text>
</comment>
<feature type="transmembrane region" description="Helical" evidence="8">
    <location>
        <begin position="299"/>
        <end position="323"/>
    </location>
</feature>
<evidence type="ECO:0000256" key="8">
    <source>
        <dbReference type="SAM" id="Phobius"/>
    </source>
</evidence>
<dbReference type="PANTHER" id="PTHR21716:SF53">
    <property type="entry name" value="PERMEASE PERM-RELATED"/>
    <property type="match status" value="1"/>
</dbReference>
<keyword evidence="5 8" id="KW-0812">Transmembrane</keyword>
<dbReference type="RefSeq" id="WP_119360940.1">
    <property type="nucleotide sequence ID" value="NZ_QWKZ01000101.1"/>
</dbReference>
<keyword evidence="6 8" id="KW-1133">Transmembrane helix</keyword>
<evidence type="ECO:0000256" key="7">
    <source>
        <dbReference type="ARBA" id="ARBA00023136"/>
    </source>
</evidence>
<protein>
    <submittedName>
        <fullName evidence="9">Sporulation integral membrane protein YtvI</fullName>
    </submittedName>
</protein>